<reference evidence="1" key="1">
    <citation type="submission" date="2022-07" db="EMBL/GenBank/DDBJ databases">
        <title>Phylogenomic reconstructions and comparative analyses of Kickxellomycotina fungi.</title>
        <authorList>
            <person name="Reynolds N.K."/>
            <person name="Stajich J.E."/>
            <person name="Barry K."/>
            <person name="Grigoriev I.V."/>
            <person name="Crous P."/>
            <person name="Smith M.E."/>
        </authorList>
    </citation>
    <scope>NUCLEOTIDE SEQUENCE</scope>
    <source>
        <strain evidence="1">CBS 102833</strain>
    </source>
</reference>
<protein>
    <submittedName>
        <fullName evidence="1">Uncharacterized protein</fullName>
    </submittedName>
</protein>
<name>A0ACC1LL05_9FUNG</name>
<dbReference type="Proteomes" id="UP001140096">
    <property type="component" value="Unassembled WGS sequence"/>
</dbReference>
<organism evidence="1 2">
    <name type="scientific">Coemansia furcata</name>
    <dbReference type="NCBI Taxonomy" id="417177"/>
    <lineage>
        <taxon>Eukaryota</taxon>
        <taxon>Fungi</taxon>
        <taxon>Fungi incertae sedis</taxon>
        <taxon>Zoopagomycota</taxon>
        <taxon>Kickxellomycotina</taxon>
        <taxon>Kickxellomycetes</taxon>
        <taxon>Kickxellales</taxon>
        <taxon>Kickxellaceae</taxon>
        <taxon>Coemansia</taxon>
    </lineage>
</organism>
<gene>
    <name evidence="1" type="ORF">H4S07_002274</name>
</gene>
<proteinExistence type="predicted"/>
<evidence type="ECO:0000313" key="1">
    <source>
        <dbReference type="EMBL" id="KAJ2811103.1"/>
    </source>
</evidence>
<accession>A0ACC1LL05</accession>
<keyword evidence="2" id="KW-1185">Reference proteome</keyword>
<sequence>MFTIVSACEAEPVLVADETQPLLSDSAIRTRYASNPNEFARSYIDRPQHSNYASPHSLAVSPAALPYSPVENIVIVAPSDMSDSEDSGIDSCASIHSDERDAVQLEAATNEPHTNGPQSVDGSTTVGTLDPSLAQTSVAYSQPADCIDNDDTPSAEQGCLTGSNKTAASFTSSKPLKSINQRLAPHTSTVTESEGRSRSSSLNVNARVFVPSARSRTVVDAGREVTAPAAIMPIELSDAQMQALGRSMQSSRALGNSRRSSLSEAKTDVDTDKADNADSEREPSPAGTESNEITEAASAAYAPNRRCRFWPSCNNKNCKYSHPSRTCRMYPNCTFGPHCVFIHPCDAQRINDVISRGRAKRNKRKKNQDLVRLNNIGDFVN</sequence>
<comment type="caution">
    <text evidence="1">The sequence shown here is derived from an EMBL/GenBank/DDBJ whole genome shotgun (WGS) entry which is preliminary data.</text>
</comment>
<dbReference type="EMBL" id="JANBUP010000531">
    <property type="protein sequence ID" value="KAJ2811103.1"/>
    <property type="molecule type" value="Genomic_DNA"/>
</dbReference>
<evidence type="ECO:0000313" key="2">
    <source>
        <dbReference type="Proteomes" id="UP001140096"/>
    </source>
</evidence>